<proteinExistence type="predicted"/>
<organism evidence="1 2">
    <name type="scientific">Brucella pseudogrignonensis</name>
    <dbReference type="NCBI Taxonomy" id="419475"/>
    <lineage>
        <taxon>Bacteria</taxon>
        <taxon>Pseudomonadati</taxon>
        <taxon>Pseudomonadota</taxon>
        <taxon>Alphaproteobacteria</taxon>
        <taxon>Hyphomicrobiales</taxon>
        <taxon>Brucellaceae</taxon>
        <taxon>Brucella/Ochrobactrum group</taxon>
        <taxon>Brucella</taxon>
    </lineage>
</organism>
<evidence type="ECO:0000313" key="2">
    <source>
        <dbReference type="Proteomes" id="UP000526233"/>
    </source>
</evidence>
<dbReference type="RefSeq" id="WP_171380716.1">
    <property type="nucleotide sequence ID" value="NZ_PKQI01000007.1"/>
</dbReference>
<gene>
    <name evidence="1" type="ORF">EHE22_26675</name>
</gene>
<dbReference type="InterPro" id="IPR012106">
    <property type="entry name" value="Phage_Mu_Gp1"/>
</dbReference>
<accession>A0A7Y3WZY1</accession>
<sequence>MRNLISTHILALQAATAGEAPEWLHVLPAGRFTGSDGRGPYLLDNAEAVIAAFNAAARKLPVDENHSTDLAAKQGFSAPARGWIVELQNREDGIWGRVEWTAEGRSMVEGHSYGYLSPVFTHTAKSPFVVQKLLRVALTNDPNLNLTALHSTNMETTMDLDALREALGLPETADEAAILAAVAAAHTAQTAHSALISRLAPVAGVAADAGDDAIVTALQSKTKPATAVEAENAELRTQVKSLSTKLETFVTSHAKERAETVIDTAIKEGKVVPALRDHMIARHTKNPTEVEDELKLMVSINAGGLGGRKPPEGETATAEELSVASMMGVDPEAFKKEHKALFGKGQ</sequence>
<protein>
    <recommendedName>
        <fullName evidence="3">Mu-like prophage I protein</fullName>
    </recommendedName>
</protein>
<dbReference type="AlphaFoldDB" id="A0A7Y3WZY1"/>
<evidence type="ECO:0000313" key="1">
    <source>
        <dbReference type="EMBL" id="NNV23937.1"/>
    </source>
</evidence>
<evidence type="ECO:0008006" key="3">
    <source>
        <dbReference type="Google" id="ProtNLM"/>
    </source>
</evidence>
<dbReference type="PIRSF" id="PIRSF016624">
    <property type="entry name" value="Mu_prophg_I"/>
    <property type="match status" value="1"/>
</dbReference>
<dbReference type="Pfam" id="PF10123">
    <property type="entry name" value="Mu-like_Pro"/>
    <property type="match status" value="1"/>
</dbReference>
<name>A0A7Y3WZY1_9HYPH</name>
<dbReference type="EMBL" id="PKQI01000007">
    <property type="protein sequence ID" value="NNV23937.1"/>
    <property type="molecule type" value="Genomic_DNA"/>
</dbReference>
<dbReference type="Proteomes" id="UP000526233">
    <property type="component" value="Unassembled WGS sequence"/>
</dbReference>
<reference evidence="1 2" key="1">
    <citation type="submission" date="2018-11" db="EMBL/GenBank/DDBJ databases">
        <title>Genome sequencing and analysis.</title>
        <authorList>
            <person name="Huang Y.-T."/>
        </authorList>
    </citation>
    <scope>NUCLEOTIDE SEQUENCE [LARGE SCALE GENOMIC DNA]</scope>
    <source>
        <strain evidence="1 2">SHIN</strain>
    </source>
</reference>
<comment type="caution">
    <text evidence="1">The sequence shown here is derived from an EMBL/GenBank/DDBJ whole genome shotgun (WGS) entry which is preliminary data.</text>
</comment>